<dbReference type="InterPro" id="IPR030182">
    <property type="entry name" value="PUP_plant"/>
</dbReference>
<protein>
    <submittedName>
        <fullName evidence="8">Uncharacterized protein</fullName>
    </submittedName>
</protein>
<dbReference type="Pfam" id="PF16913">
    <property type="entry name" value="PUNUT"/>
    <property type="match status" value="1"/>
</dbReference>
<feature type="transmembrane region" description="Helical" evidence="7">
    <location>
        <begin position="6"/>
        <end position="22"/>
    </location>
</feature>
<feature type="transmembrane region" description="Helical" evidence="7">
    <location>
        <begin position="43"/>
        <end position="65"/>
    </location>
</feature>
<evidence type="ECO:0000256" key="5">
    <source>
        <dbReference type="ARBA" id="ARBA00022989"/>
    </source>
</evidence>
<feature type="transmembrane region" description="Helical" evidence="7">
    <location>
        <begin position="71"/>
        <end position="92"/>
    </location>
</feature>
<sequence>MEMQVVMSVSGVVFSAVAMIINKDFPAIKREVEQIYELGENKYYLVLAGVAITWQVTCLGFLGLICCSSALFAGVVTVMLLPVGEIMPVLLLDEQFTSAKGIATALRFWGFLS</sequence>
<comment type="similarity">
    <text evidence="2">Belongs to the purine permeases (TC 2.A.7.14) family.</text>
</comment>
<evidence type="ECO:0000256" key="7">
    <source>
        <dbReference type="SAM" id="Phobius"/>
    </source>
</evidence>
<dbReference type="PANTHER" id="PTHR31376:SF105">
    <property type="entry name" value="PURINE PERMEASE-RELATED"/>
    <property type="match status" value="1"/>
</dbReference>
<gene>
    <name evidence="8" type="ORF">SI8410_04004822</name>
</gene>
<dbReference type="OrthoDB" id="1865379at2759"/>
<evidence type="ECO:0000256" key="4">
    <source>
        <dbReference type="ARBA" id="ARBA00022692"/>
    </source>
</evidence>
<keyword evidence="3" id="KW-0813">Transport</keyword>
<keyword evidence="5 7" id="KW-1133">Transmembrane helix</keyword>
<accession>A0A7I8K8V8</accession>
<dbReference type="GO" id="GO:0015211">
    <property type="term" value="F:purine nucleoside transmembrane transporter activity"/>
    <property type="evidence" value="ECO:0007669"/>
    <property type="project" value="InterPro"/>
</dbReference>
<evidence type="ECO:0000313" key="8">
    <source>
        <dbReference type="EMBL" id="CAA7394161.1"/>
    </source>
</evidence>
<comment type="subcellular location">
    <subcellularLocation>
        <location evidence="1">Membrane</location>
    </subcellularLocation>
</comment>
<keyword evidence="4 7" id="KW-0812">Transmembrane</keyword>
<keyword evidence="9" id="KW-1185">Reference proteome</keyword>
<evidence type="ECO:0000256" key="3">
    <source>
        <dbReference type="ARBA" id="ARBA00022448"/>
    </source>
</evidence>
<evidence type="ECO:0000256" key="6">
    <source>
        <dbReference type="ARBA" id="ARBA00023136"/>
    </source>
</evidence>
<evidence type="ECO:0000256" key="2">
    <source>
        <dbReference type="ARBA" id="ARBA00006213"/>
    </source>
</evidence>
<keyword evidence="6 7" id="KW-0472">Membrane</keyword>
<reference evidence="8" key="1">
    <citation type="submission" date="2020-02" db="EMBL/GenBank/DDBJ databases">
        <authorList>
            <person name="Scholz U."/>
            <person name="Mascher M."/>
            <person name="Fiebig A."/>
        </authorList>
    </citation>
    <scope>NUCLEOTIDE SEQUENCE</scope>
</reference>
<dbReference type="GO" id="GO:0016020">
    <property type="term" value="C:membrane"/>
    <property type="evidence" value="ECO:0007669"/>
    <property type="project" value="UniProtKB-SubCell"/>
</dbReference>
<dbReference type="AlphaFoldDB" id="A0A7I8K8V8"/>
<dbReference type="PANTHER" id="PTHR31376">
    <property type="entry name" value="OS09G0467300 PROTEIN-RELATED"/>
    <property type="match status" value="1"/>
</dbReference>
<evidence type="ECO:0000256" key="1">
    <source>
        <dbReference type="ARBA" id="ARBA00004370"/>
    </source>
</evidence>
<proteinExistence type="inferred from homology"/>
<name>A0A7I8K8V8_SPIIN</name>
<evidence type="ECO:0000313" key="9">
    <source>
        <dbReference type="Proteomes" id="UP000663760"/>
    </source>
</evidence>
<organism evidence="8 9">
    <name type="scientific">Spirodela intermedia</name>
    <name type="common">Intermediate duckweed</name>
    <dbReference type="NCBI Taxonomy" id="51605"/>
    <lineage>
        <taxon>Eukaryota</taxon>
        <taxon>Viridiplantae</taxon>
        <taxon>Streptophyta</taxon>
        <taxon>Embryophyta</taxon>
        <taxon>Tracheophyta</taxon>
        <taxon>Spermatophyta</taxon>
        <taxon>Magnoliopsida</taxon>
        <taxon>Liliopsida</taxon>
        <taxon>Araceae</taxon>
        <taxon>Lemnoideae</taxon>
        <taxon>Spirodela</taxon>
    </lineage>
</organism>
<dbReference type="EMBL" id="LR746267">
    <property type="protein sequence ID" value="CAA7394161.1"/>
    <property type="molecule type" value="Genomic_DNA"/>
</dbReference>
<dbReference type="GO" id="GO:0005345">
    <property type="term" value="F:purine nucleobase transmembrane transporter activity"/>
    <property type="evidence" value="ECO:0007669"/>
    <property type="project" value="UniProtKB-ARBA"/>
</dbReference>
<dbReference type="Proteomes" id="UP000663760">
    <property type="component" value="Chromosome 4"/>
</dbReference>